<comment type="caution">
    <text evidence="3">The sequence shown here is derived from an EMBL/GenBank/DDBJ whole genome shotgun (WGS) entry which is preliminary data.</text>
</comment>
<gene>
    <name evidence="3" type="ORF">A2822_04805</name>
</gene>
<dbReference type="Gene3D" id="3.40.50.300">
    <property type="entry name" value="P-loop containing nucleotide triphosphate hydrolases"/>
    <property type="match status" value="1"/>
</dbReference>
<sequence>MVEKSKNQTNATISPDLINRMITDRKVRTAIVRQSHFYFFNFYFAHYIKYPTASFHRRFFQLTEQDDIKNLFIVAFRGSAKSSIFTMSYPLWAILGQQQKKFVLIVCQTRTQAKQHMMNLRRELEGNILLKNDLGPFQEENDEWGSVSLVFSKLNARITAASSEQSIRGLRHNQHRPDLIIGDDLEDIASVKTKEGRQKTYQWFTGEAIPAGDKNTRTIIVGNLLHEDSLLMHLKQNIDEGLIDGVFKFYPLINDEGKVAWPGKYPTKNDIETEKKKTGNENAWQREYLLKIVPEEDQVVTRDMIHYYDTLPGDVNGYRVTLLGVDLAISQKENADKTAMVAILIHGFDKDITGYVLPGIVNARLNFRQTLEKIKELYVALNIQGHTKVSIEKVQYQAVAIEQLRNEGIYDVEGITVTTDKRSRLASCTGLLATGKIKFPRHGAEELISQLTGFGVERFDDAVDAFTLAAREFIAEYIEQIFAGVMWAD</sequence>
<reference evidence="3 4" key="1">
    <citation type="journal article" date="2016" name="Nat. Commun.">
        <title>Thousands of microbial genomes shed light on interconnected biogeochemical processes in an aquifer system.</title>
        <authorList>
            <person name="Anantharaman K."/>
            <person name="Brown C.T."/>
            <person name="Hug L.A."/>
            <person name="Sharon I."/>
            <person name="Castelle C.J."/>
            <person name="Probst A.J."/>
            <person name="Thomas B.C."/>
            <person name="Singh A."/>
            <person name="Wilkins M.J."/>
            <person name="Karaoz U."/>
            <person name="Brodie E.L."/>
            <person name="Williams K.H."/>
            <person name="Hubbard S.S."/>
            <person name="Banfield J.F."/>
        </authorList>
    </citation>
    <scope>NUCLEOTIDE SEQUENCE [LARGE SCALE GENOMIC DNA]</scope>
</reference>
<evidence type="ECO:0000313" key="4">
    <source>
        <dbReference type="Proteomes" id="UP000178774"/>
    </source>
</evidence>
<evidence type="ECO:0000256" key="1">
    <source>
        <dbReference type="ARBA" id="ARBA00022612"/>
    </source>
</evidence>
<accession>A0A1G2HVT6</accession>
<dbReference type="AlphaFoldDB" id="A0A1G2HVT6"/>
<feature type="domain" description="Terminase large subunit gp17-like C-terminal" evidence="2">
    <location>
        <begin position="324"/>
        <end position="469"/>
    </location>
</feature>
<proteinExistence type="predicted"/>
<protein>
    <recommendedName>
        <fullName evidence="2">Terminase large subunit gp17-like C-terminal domain-containing protein</fullName>
    </recommendedName>
</protein>
<evidence type="ECO:0000313" key="3">
    <source>
        <dbReference type="EMBL" id="OGZ66351.1"/>
    </source>
</evidence>
<keyword evidence="1" id="KW-1188">Viral release from host cell</keyword>
<dbReference type="InterPro" id="IPR035421">
    <property type="entry name" value="Terminase_6C"/>
</dbReference>
<dbReference type="Pfam" id="PF17289">
    <property type="entry name" value="Terminase_6C"/>
    <property type="match status" value="1"/>
</dbReference>
<dbReference type="Proteomes" id="UP000178774">
    <property type="component" value="Unassembled WGS sequence"/>
</dbReference>
<name>A0A1G2HVT6_9BACT</name>
<dbReference type="EMBL" id="MHOP01000006">
    <property type="protein sequence ID" value="OGZ66351.1"/>
    <property type="molecule type" value="Genomic_DNA"/>
</dbReference>
<organism evidence="3 4">
    <name type="scientific">Candidatus Staskawiczbacteria bacterium RIFCSPHIGHO2_01_FULL_41_41</name>
    <dbReference type="NCBI Taxonomy" id="1802203"/>
    <lineage>
        <taxon>Bacteria</taxon>
        <taxon>Candidatus Staskawicziibacteriota</taxon>
    </lineage>
</organism>
<dbReference type="InterPro" id="IPR027417">
    <property type="entry name" value="P-loop_NTPase"/>
</dbReference>
<evidence type="ECO:0000259" key="2">
    <source>
        <dbReference type="Pfam" id="PF17289"/>
    </source>
</evidence>
<dbReference type="Gene3D" id="3.30.420.240">
    <property type="match status" value="1"/>
</dbReference>